<feature type="compositionally biased region" description="Basic and acidic residues" evidence="3">
    <location>
        <begin position="439"/>
        <end position="450"/>
    </location>
</feature>
<feature type="domain" description="CCHC-type" evidence="5">
    <location>
        <begin position="173"/>
        <end position="187"/>
    </location>
</feature>
<accession>A0A4S8KG52</accession>
<feature type="compositionally biased region" description="Basic and acidic residues" evidence="3">
    <location>
        <begin position="283"/>
        <end position="315"/>
    </location>
</feature>
<dbReference type="GO" id="GO:0003729">
    <property type="term" value="F:mRNA binding"/>
    <property type="evidence" value="ECO:0007669"/>
    <property type="project" value="TreeGrafter"/>
</dbReference>
<dbReference type="SMART" id="SM00360">
    <property type="entry name" value="RRM"/>
    <property type="match status" value="1"/>
</dbReference>
<keyword evidence="2" id="KW-0694">RNA-binding</keyword>
<keyword evidence="1" id="KW-0863">Zinc-finger</keyword>
<dbReference type="Gene3D" id="3.30.70.330">
    <property type="match status" value="1"/>
</dbReference>
<gene>
    <name evidence="6" type="ORF">C4D60_Mb04t29550</name>
</gene>
<dbReference type="Pfam" id="PF00076">
    <property type="entry name" value="RRM_1"/>
    <property type="match status" value="1"/>
</dbReference>
<dbReference type="SUPFAM" id="SSF54928">
    <property type="entry name" value="RNA-binding domain, RBD"/>
    <property type="match status" value="1"/>
</dbReference>
<dbReference type="PANTHER" id="PTHR48031:SF2">
    <property type="entry name" value="RNA-BINDING PROTEIN 4"/>
    <property type="match status" value="1"/>
</dbReference>
<dbReference type="InterPro" id="IPR012677">
    <property type="entry name" value="Nucleotide-bd_a/b_plait_sf"/>
</dbReference>
<dbReference type="Proteomes" id="UP000317650">
    <property type="component" value="Chromosome 4"/>
</dbReference>
<dbReference type="GO" id="GO:0008270">
    <property type="term" value="F:zinc ion binding"/>
    <property type="evidence" value="ECO:0007669"/>
    <property type="project" value="UniProtKB-KW"/>
</dbReference>
<dbReference type="STRING" id="52838.A0A4S8KG52"/>
<sequence length="462" mass="50822">MSTARRLIADFSWVPASLRLPSFAIFYWCPDDIGTERWIDLENFDLRAEMSAKEENRIFVGGLSWDTTERRLEGEFNRFGKVIEAQVMLERDTGRPRGFGFVTFSDPRAVDTAISEMHGHELDGRVISVNKAQPKMSTDDTAYGYNGGGYTAGSRAGYRGDDGPPPAGRSDECFKCGRLGHWARECPLAGGGSDGRFSSRSKFGRGGGRGDRGRGPDRYSDRYSDDRYDGGRYGDRDHFGTRDSRYSGGRERYANDRYGPPGDRFSGDRYGGGPDRYPQNGYVRERSYERDGPHGGGTYDREGGPRGSGYDRDGPRGGGSDRYGSGALHVMMVVEVIGTGPGHMIDQVGVGAHHLLMFAIDECRLLTVNLQYGGGPDRYPQNGYVRERSYERDGPHGGGTYDREGGPRGSGYDRDGPRGGGSDRYGSGGPARYDGGGSYRDRPGPYDRPSRGGRPPSFDVRY</sequence>
<dbReference type="AlphaFoldDB" id="A0A4S8KG52"/>
<feature type="compositionally biased region" description="Gly residues" evidence="3">
    <location>
        <begin position="418"/>
        <end position="438"/>
    </location>
</feature>
<reference evidence="6 7" key="1">
    <citation type="journal article" date="2019" name="Nat. Plants">
        <title>Genome sequencing of Musa balbisiana reveals subgenome evolution and function divergence in polyploid bananas.</title>
        <authorList>
            <person name="Yao X."/>
        </authorList>
    </citation>
    <scope>NUCLEOTIDE SEQUENCE [LARGE SCALE GENOMIC DNA]</scope>
    <source>
        <strain evidence="7">cv. DH-PKW</strain>
        <tissue evidence="6">Leaves</tissue>
    </source>
</reference>
<keyword evidence="1" id="KW-0862">Zinc</keyword>
<evidence type="ECO:0000313" key="6">
    <source>
        <dbReference type="EMBL" id="THU74078.1"/>
    </source>
</evidence>
<organism evidence="6 7">
    <name type="scientific">Musa balbisiana</name>
    <name type="common">Banana</name>
    <dbReference type="NCBI Taxonomy" id="52838"/>
    <lineage>
        <taxon>Eukaryota</taxon>
        <taxon>Viridiplantae</taxon>
        <taxon>Streptophyta</taxon>
        <taxon>Embryophyta</taxon>
        <taxon>Tracheophyta</taxon>
        <taxon>Spermatophyta</taxon>
        <taxon>Magnoliopsida</taxon>
        <taxon>Liliopsida</taxon>
        <taxon>Zingiberales</taxon>
        <taxon>Musaceae</taxon>
        <taxon>Musa</taxon>
    </lineage>
</organism>
<dbReference type="PROSITE" id="PS50102">
    <property type="entry name" value="RRM"/>
    <property type="match status" value="1"/>
</dbReference>
<proteinExistence type="predicted"/>
<dbReference type="InterPro" id="IPR036875">
    <property type="entry name" value="Znf_CCHC_sf"/>
</dbReference>
<evidence type="ECO:0000256" key="1">
    <source>
        <dbReference type="PROSITE-ProRule" id="PRU00047"/>
    </source>
</evidence>
<keyword evidence="7" id="KW-1185">Reference proteome</keyword>
<dbReference type="SMART" id="SM00343">
    <property type="entry name" value="ZnF_C2HC"/>
    <property type="match status" value="1"/>
</dbReference>
<dbReference type="GO" id="GO:0005634">
    <property type="term" value="C:nucleus"/>
    <property type="evidence" value="ECO:0007669"/>
    <property type="project" value="TreeGrafter"/>
</dbReference>
<dbReference type="EMBL" id="PYDT01000001">
    <property type="protein sequence ID" value="THU74078.1"/>
    <property type="molecule type" value="Genomic_DNA"/>
</dbReference>
<dbReference type="InterPro" id="IPR035979">
    <property type="entry name" value="RBD_domain_sf"/>
</dbReference>
<evidence type="ECO:0000259" key="4">
    <source>
        <dbReference type="PROSITE" id="PS50102"/>
    </source>
</evidence>
<dbReference type="SUPFAM" id="SSF57756">
    <property type="entry name" value="Retrovirus zinc finger-like domains"/>
    <property type="match status" value="1"/>
</dbReference>
<feature type="domain" description="RRM" evidence="4">
    <location>
        <begin position="56"/>
        <end position="134"/>
    </location>
</feature>
<dbReference type="PANTHER" id="PTHR48031">
    <property type="entry name" value="SRA STEM-LOOP-INTERACTING RNA-BINDING PROTEIN, MITOCHONDRIAL"/>
    <property type="match status" value="1"/>
</dbReference>
<dbReference type="Pfam" id="PF00098">
    <property type="entry name" value="zf-CCHC"/>
    <property type="match status" value="1"/>
</dbReference>
<evidence type="ECO:0000313" key="7">
    <source>
        <dbReference type="Proteomes" id="UP000317650"/>
    </source>
</evidence>
<dbReference type="Gene3D" id="4.10.60.10">
    <property type="entry name" value="Zinc finger, CCHC-type"/>
    <property type="match status" value="1"/>
</dbReference>
<evidence type="ECO:0000256" key="2">
    <source>
        <dbReference type="PROSITE-ProRule" id="PRU00176"/>
    </source>
</evidence>
<comment type="caution">
    <text evidence="6">The sequence shown here is derived from an EMBL/GenBank/DDBJ whole genome shotgun (WGS) entry which is preliminary data.</text>
</comment>
<feature type="compositionally biased region" description="Basic and acidic residues" evidence="3">
    <location>
        <begin position="208"/>
        <end position="255"/>
    </location>
</feature>
<feature type="region of interest" description="Disordered" evidence="3">
    <location>
        <begin position="190"/>
        <end position="323"/>
    </location>
</feature>
<dbReference type="PROSITE" id="PS50158">
    <property type="entry name" value="ZF_CCHC"/>
    <property type="match status" value="1"/>
</dbReference>
<protein>
    <submittedName>
        <fullName evidence="6">Uncharacterized protein</fullName>
    </submittedName>
</protein>
<dbReference type="FunFam" id="3.30.70.330:FF:000367">
    <property type="entry name" value="glycine-rich RNA-binding protein RZ1C"/>
    <property type="match status" value="1"/>
</dbReference>
<dbReference type="InterPro" id="IPR001878">
    <property type="entry name" value="Znf_CCHC"/>
</dbReference>
<keyword evidence="1" id="KW-0479">Metal-binding</keyword>
<feature type="region of interest" description="Disordered" evidence="3">
    <location>
        <begin position="388"/>
        <end position="462"/>
    </location>
</feature>
<dbReference type="InterPro" id="IPR000504">
    <property type="entry name" value="RRM_dom"/>
</dbReference>
<name>A0A4S8KG52_MUSBA</name>
<evidence type="ECO:0000259" key="5">
    <source>
        <dbReference type="PROSITE" id="PS50158"/>
    </source>
</evidence>
<evidence type="ECO:0000256" key="3">
    <source>
        <dbReference type="SAM" id="MobiDB-lite"/>
    </source>
</evidence>
<feature type="compositionally biased region" description="Basic and acidic residues" evidence="3">
    <location>
        <begin position="388"/>
        <end position="417"/>
    </location>
</feature>